<gene>
    <name evidence="8" type="ORF">CXK94_02490</name>
</gene>
<proteinExistence type="inferred from homology"/>
<feature type="transmembrane region" description="Helical" evidence="6">
    <location>
        <begin position="38"/>
        <end position="58"/>
    </location>
</feature>
<dbReference type="EMBL" id="POUT01000001">
    <property type="protein sequence ID" value="PNG11469.1"/>
    <property type="molecule type" value="Genomic_DNA"/>
</dbReference>
<comment type="similarity">
    <text evidence="2">Belongs to the EamA transporter family.</text>
</comment>
<feature type="transmembrane region" description="Helical" evidence="6">
    <location>
        <begin position="264"/>
        <end position="284"/>
    </location>
</feature>
<evidence type="ECO:0000313" key="9">
    <source>
        <dbReference type="Proteomes" id="UP000236023"/>
    </source>
</evidence>
<sequence length="290" mass="31068">MTFNKSLWTSYGVMTLFVLLWGSAAIFTRWGLDHGSPFALLIVRFALALMAVLLIGAYRGRWRPASGTAGPAVASGLLMIGCYSICYFQAMACGVTPGVMATLLGVQPILTLLLLERRFSPLRLIGLLVALGGLAAVVFQSLVLARFSLGGMLFALGALLCMTLGAILQQRIRQSPVEILPIQYAVSLLLCLVFVPFQPFRLEAVAGFIVPVLWLGLIISVAAQLLLYRMIRAGNLVNVTSLFYLVPVVTVGMDYLFLGNRLTSLGLLGMGAILLGLGLVFKAAPASRAT</sequence>
<feature type="transmembrane region" description="Helical" evidence="6">
    <location>
        <begin position="204"/>
        <end position="227"/>
    </location>
</feature>
<dbReference type="Proteomes" id="UP000236023">
    <property type="component" value="Unassembled WGS sequence"/>
</dbReference>
<feature type="transmembrane region" description="Helical" evidence="6">
    <location>
        <begin position="122"/>
        <end position="143"/>
    </location>
</feature>
<dbReference type="SUPFAM" id="SSF103481">
    <property type="entry name" value="Multidrug resistance efflux transporter EmrE"/>
    <property type="match status" value="2"/>
</dbReference>
<accession>A0A2N8T9R8</accession>
<dbReference type="InterPro" id="IPR000620">
    <property type="entry name" value="EamA_dom"/>
</dbReference>
<organism evidence="8 9">
    <name type="scientific">Stutzerimonas stutzeri</name>
    <name type="common">Pseudomonas stutzeri</name>
    <dbReference type="NCBI Taxonomy" id="316"/>
    <lineage>
        <taxon>Bacteria</taxon>
        <taxon>Pseudomonadati</taxon>
        <taxon>Pseudomonadota</taxon>
        <taxon>Gammaproteobacteria</taxon>
        <taxon>Pseudomonadales</taxon>
        <taxon>Pseudomonadaceae</taxon>
        <taxon>Stutzerimonas</taxon>
    </lineage>
</organism>
<keyword evidence="3 6" id="KW-0812">Transmembrane</keyword>
<dbReference type="GO" id="GO:0016020">
    <property type="term" value="C:membrane"/>
    <property type="evidence" value="ECO:0007669"/>
    <property type="project" value="UniProtKB-SubCell"/>
</dbReference>
<feature type="transmembrane region" description="Helical" evidence="6">
    <location>
        <begin position="70"/>
        <end position="90"/>
    </location>
</feature>
<dbReference type="PANTHER" id="PTHR32322">
    <property type="entry name" value="INNER MEMBRANE TRANSPORTER"/>
    <property type="match status" value="1"/>
</dbReference>
<comment type="subcellular location">
    <subcellularLocation>
        <location evidence="1">Membrane</location>
        <topology evidence="1">Multi-pass membrane protein</topology>
    </subcellularLocation>
</comment>
<dbReference type="RefSeq" id="WP_037041673.1">
    <property type="nucleotide sequence ID" value="NZ_JAMOHU010000056.1"/>
</dbReference>
<dbReference type="PANTHER" id="PTHR32322:SF2">
    <property type="entry name" value="EAMA DOMAIN-CONTAINING PROTEIN"/>
    <property type="match status" value="1"/>
</dbReference>
<keyword evidence="4 6" id="KW-1133">Transmembrane helix</keyword>
<dbReference type="InterPro" id="IPR037185">
    <property type="entry name" value="EmrE-like"/>
</dbReference>
<feature type="transmembrane region" description="Helical" evidence="6">
    <location>
        <begin position="239"/>
        <end position="258"/>
    </location>
</feature>
<reference evidence="8 9" key="1">
    <citation type="submission" date="2018-01" db="EMBL/GenBank/DDBJ databases">
        <title>Denitrification phenotypes of diverse strains of Pseudomonas stutzeri.</title>
        <authorList>
            <person name="Milligan D.A."/>
            <person name="Bergaust L."/>
            <person name="Bakken L.R."/>
            <person name="Frostegard A."/>
        </authorList>
    </citation>
    <scope>NUCLEOTIDE SEQUENCE [LARGE SCALE GENOMIC DNA]</scope>
    <source>
        <strain evidence="8 9">24a75</strain>
    </source>
</reference>
<comment type="caution">
    <text evidence="8">The sequence shown here is derived from an EMBL/GenBank/DDBJ whole genome shotgun (WGS) entry which is preliminary data.</text>
</comment>
<dbReference type="AlphaFoldDB" id="A0A2N8T9R8"/>
<feature type="domain" description="EamA" evidence="7">
    <location>
        <begin position="14"/>
        <end position="138"/>
    </location>
</feature>
<feature type="transmembrane region" description="Helical" evidence="6">
    <location>
        <begin position="96"/>
        <end position="115"/>
    </location>
</feature>
<protein>
    <submittedName>
        <fullName evidence="8">EamA/RhaT family transporter</fullName>
    </submittedName>
</protein>
<evidence type="ECO:0000256" key="1">
    <source>
        <dbReference type="ARBA" id="ARBA00004141"/>
    </source>
</evidence>
<dbReference type="InterPro" id="IPR050638">
    <property type="entry name" value="AA-Vitamin_Transporters"/>
</dbReference>
<keyword evidence="5 6" id="KW-0472">Membrane</keyword>
<evidence type="ECO:0000256" key="6">
    <source>
        <dbReference type="SAM" id="Phobius"/>
    </source>
</evidence>
<feature type="transmembrane region" description="Helical" evidence="6">
    <location>
        <begin position="12"/>
        <end position="32"/>
    </location>
</feature>
<evidence type="ECO:0000256" key="3">
    <source>
        <dbReference type="ARBA" id="ARBA00022692"/>
    </source>
</evidence>
<evidence type="ECO:0000313" key="8">
    <source>
        <dbReference type="EMBL" id="PNG11469.1"/>
    </source>
</evidence>
<evidence type="ECO:0000256" key="5">
    <source>
        <dbReference type="ARBA" id="ARBA00023136"/>
    </source>
</evidence>
<evidence type="ECO:0000256" key="4">
    <source>
        <dbReference type="ARBA" id="ARBA00022989"/>
    </source>
</evidence>
<name>A0A2N8T9R8_STUST</name>
<evidence type="ECO:0000259" key="7">
    <source>
        <dbReference type="Pfam" id="PF00892"/>
    </source>
</evidence>
<feature type="transmembrane region" description="Helical" evidence="6">
    <location>
        <begin position="149"/>
        <end position="168"/>
    </location>
</feature>
<dbReference type="Pfam" id="PF00892">
    <property type="entry name" value="EamA"/>
    <property type="match status" value="2"/>
</dbReference>
<evidence type="ECO:0000256" key="2">
    <source>
        <dbReference type="ARBA" id="ARBA00007362"/>
    </source>
</evidence>
<feature type="domain" description="EamA" evidence="7">
    <location>
        <begin position="151"/>
        <end position="281"/>
    </location>
</feature>
<feature type="transmembrane region" description="Helical" evidence="6">
    <location>
        <begin position="180"/>
        <end position="198"/>
    </location>
</feature>